<accession>A0A7C0Y6U3</accession>
<gene>
    <name evidence="1" type="ORF">ENG63_09775</name>
</gene>
<dbReference type="EMBL" id="DRBS01000359">
    <property type="protein sequence ID" value="HDD45129.1"/>
    <property type="molecule type" value="Genomic_DNA"/>
</dbReference>
<organism evidence="1">
    <name type="scientific">Desulfofervidus auxilii</name>
    <dbReference type="NCBI Taxonomy" id="1621989"/>
    <lineage>
        <taxon>Bacteria</taxon>
        <taxon>Pseudomonadati</taxon>
        <taxon>Thermodesulfobacteriota</taxon>
        <taxon>Candidatus Desulfofervidia</taxon>
        <taxon>Candidatus Desulfofervidales</taxon>
        <taxon>Candidatus Desulfofervidaceae</taxon>
        <taxon>Candidatus Desulfofervidus</taxon>
    </lineage>
</organism>
<comment type="caution">
    <text evidence="1">The sequence shown here is derived from an EMBL/GenBank/DDBJ whole genome shotgun (WGS) entry which is preliminary data.</text>
</comment>
<dbReference type="SUPFAM" id="SSF75712">
    <property type="entry name" value="Rad50 coiled-coil Zn hook"/>
    <property type="match status" value="1"/>
</dbReference>
<evidence type="ECO:0000313" key="1">
    <source>
        <dbReference type="EMBL" id="HDD45129.1"/>
    </source>
</evidence>
<sequence length="55" mass="6760">MIDKIFQLEEEIHNLRKNKELIDKFIEFLKQLKICPLCGQKIDEKILKKHLRRIK</sequence>
<dbReference type="Gene3D" id="1.10.287.510">
    <property type="entry name" value="Helix hairpin bin"/>
    <property type="match status" value="1"/>
</dbReference>
<name>A0A7C0Y6U3_DESA2</name>
<reference evidence="1" key="1">
    <citation type="journal article" date="2020" name="mSystems">
        <title>Genome- and Community-Level Interaction Insights into Carbon Utilization and Element Cycling Functions of Hydrothermarchaeota in Hydrothermal Sediment.</title>
        <authorList>
            <person name="Zhou Z."/>
            <person name="Liu Y."/>
            <person name="Xu W."/>
            <person name="Pan J."/>
            <person name="Luo Z.H."/>
            <person name="Li M."/>
        </authorList>
    </citation>
    <scope>NUCLEOTIDE SEQUENCE [LARGE SCALE GENOMIC DNA]</scope>
    <source>
        <strain evidence="1">HyVt-233</strain>
    </source>
</reference>
<proteinExistence type="predicted"/>
<protein>
    <submittedName>
        <fullName evidence="1">Uncharacterized protein</fullName>
    </submittedName>
</protein>
<dbReference type="Proteomes" id="UP000886289">
    <property type="component" value="Unassembled WGS sequence"/>
</dbReference>
<dbReference type="AlphaFoldDB" id="A0A7C0Y6U3"/>